<dbReference type="STRING" id="499555.BJL86_1626"/>
<protein>
    <recommendedName>
        <fullName evidence="7">Sec-independent protein translocase protein TatC</fullName>
    </recommendedName>
</protein>
<dbReference type="PANTHER" id="PTHR30371">
    <property type="entry name" value="SEC-INDEPENDENT PROTEIN TRANSLOCASE PROTEIN TATC"/>
    <property type="match status" value="1"/>
</dbReference>
<dbReference type="GO" id="GO:0033281">
    <property type="term" value="C:TAT protein transport complex"/>
    <property type="evidence" value="ECO:0007669"/>
    <property type="project" value="UniProtKB-UniRule"/>
</dbReference>
<dbReference type="AlphaFoldDB" id="A0A173LKJ1"/>
<dbReference type="KEGG" id="dtm:BJL86_1626"/>
<feature type="transmembrane region" description="Helical" evidence="7">
    <location>
        <begin position="203"/>
        <end position="229"/>
    </location>
</feature>
<evidence type="ECO:0000256" key="7">
    <source>
        <dbReference type="HAMAP-Rule" id="MF_00902"/>
    </source>
</evidence>
<comment type="function">
    <text evidence="7">Part of the twin-arginine translocation (Tat) system that transports large folded proteins containing a characteristic twin-arginine motif in their signal peptide across membranes. Together with TatB, TatC is part of a receptor directly interacting with Tat signal peptides.</text>
</comment>
<reference evidence="9 10" key="1">
    <citation type="submission" date="2016-06" db="EMBL/GenBank/DDBJ databases">
        <title>Complete genome sequence of a saline-alkali tolerant type strain Dietzia timorensis ID05-A0528T.</title>
        <authorList>
            <person name="Wu X."/>
        </authorList>
    </citation>
    <scope>NUCLEOTIDE SEQUENCE [LARGE SCALE GENOMIC DNA]</scope>
    <source>
        <strain evidence="9 10">ID05-A0528</strain>
    </source>
</reference>
<sequence>MSDSGVSAPQAHQPAPGDGPAKPSAKTRRRKRTKRAPDGSMPIMEHIYELRKRVLISAAAVLIMTIFGFMWYQYSLGPIQSLGSILTGPYCSLPESARASFNATDECRLLATGPFEQFMLRLKVALTAGAVLSCPVWLYQLWAFIVPGLHQKERRFGRIFTTLAALLFVAGAVIAYIVVSQALDFLLTVGDDVQVTALSGSEYFNFVIYLILIFGVSFEIPLLVAMLNVVGVLSYEQLAKARRGIIVAIFGFAAVMSPGSDPFSMLALAVAVCVLVEVATQFARINDKRRGKNKRDWDELDDDQASPITAEEAGTSGNAYQPSSVGSPAPIGTGADHYGTASLGVGGSAPLPPPSAAPGPYPNPGQSGPVNPGNYDDVL</sequence>
<keyword evidence="3 7" id="KW-0653">Protein transport</keyword>
<evidence type="ECO:0000256" key="2">
    <source>
        <dbReference type="ARBA" id="ARBA00022692"/>
    </source>
</evidence>
<comment type="similarity">
    <text evidence="7">Belongs to the TatC family.</text>
</comment>
<dbReference type="Pfam" id="PF00902">
    <property type="entry name" value="TatC"/>
    <property type="match status" value="1"/>
</dbReference>
<keyword evidence="7" id="KW-0813">Transport</keyword>
<dbReference type="EMBL" id="CP015961">
    <property type="protein sequence ID" value="ANI92403.1"/>
    <property type="molecule type" value="Genomic_DNA"/>
</dbReference>
<evidence type="ECO:0000313" key="10">
    <source>
        <dbReference type="Proteomes" id="UP000186104"/>
    </source>
</evidence>
<evidence type="ECO:0000256" key="5">
    <source>
        <dbReference type="ARBA" id="ARBA00023010"/>
    </source>
</evidence>
<feature type="transmembrane region" description="Helical" evidence="7">
    <location>
        <begin position="241"/>
        <end position="259"/>
    </location>
</feature>
<feature type="transmembrane region" description="Helical" evidence="7">
    <location>
        <begin position="159"/>
        <end position="183"/>
    </location>
</feature>
<keyword evidence="5 7" id="KW-0811">Translocation</keyword>
<evidence type="ECO:0000256" key="8">
    <source>
        <dbReference type="SAM" id="MobiDB-lite"/>
    </source>
</evidence>
<dbReference type="InterPro" id="IPR002033">
    <property type="entry name" value="TatC"/>
</dbReference>
<accession>A0A173LKJ1</accession>
<proteinExistence type="inferred from homology"/>
<dbReference type="GO" id="GO:0065002">
    <property type="term" value="P:intracellular protein transmembrane transport"/>
    <property type="evidence" value="ECO:0007669"/>
    <property type="project" value="TreeGrafter"/>
</dbReference>
<feature type="compositionally biased region" description="Polar residues" evidence="8">
    <location>
        <begin position="315"/>
        <end position="326"/>
    </location>
</feature>
<evidence type="ECO:0000313" key="9">
    <source>
        <dbReference type="EMBL" id="ANI92403.1"/>
    </source>
</evidence>
<feature type="transmembrane region" description="Helical" evidence="7">
    <location>
        <begin position="265"/>
        <end position="285"/>
    </location>
</feature>
<dbReference type="Proteomes" id="UP000186104">
    <property type="component" value="Chromosome"/>
</dbReference>
<dbReference type="PROSITE" id="PS01218">
    <property type="entry name" value="TATC"/>
    <property type="match status" value="1"/>
</dbReference>
<keyword evidence="10" id="KW-1185">Reference proteome</keyword>
<evidence type="ECO:0000256" key="6">
    <source>
        <dbReference type="ARBA" id="ARBA00023136"/>
    </source>
</evidence>
<dbReference type="GO" id="GO:0009977">
    <property type="term" value="F:proton motive force dependent protein transmembrane transporter activity"/>
    <property type="evidence" value="ECO:0007669"/>
    <property type="project" value="TreeGrafter"/>
</dbReference>
<keyword evidence="2 7" id="KW-0812">Transmembrane</keyword>
<dbReference type="NCBIfam" id="TIGR00945">
    <property type="entry name" value="tatC"/>
    <property type="match status" value="1"/>
</dbReference>
<feature type="region of interest" description="Disordered" evidence="8">
    <location>
        <begin position="1"/>
        <end position="38"/>
    </location>
</feature>
<keyword evidence="4 7" id="KW-1133">Transmembrane helix</keyword>
<name>A0A173LKJ1_9ACTN</name>
<dbReference type="InterPro" id="IPR019820">
    <property type="entry name" value="Sec-indep_translocase_CS"/>
</dbReference>
<dbReference type="GO" id="GO:0043953">
    <property type="term" value="P:protein transport by the Tat complex"/>
    <property type="evidence" value="ECO:0007669"/>
    <property type="project" value="UniProtKB-UniRule"/>
</dbReference>
<feature type="region of interest" description="Disordered" evidence="8">
    <location>
        <begin position="290"/>
        <end position="379"/>
    </location>
</feature>
<feature type="compositionally biased region" description="Pro residues" evidence="8">
    <location>
        <begin position="350"/>
        <end position="363"/>
    </location>
</feature>
<evidence type="ECO:0000256" key="4">
    <source>
        <dbReference type="ARBA" id="ARBA00022989"/>
    </source>
</evidence>
<dbReference type="PRINTS" id="PR01840">
    <property type="entry name" value="TATCFAMILY"/>
</dbReference>
<gene>
    <name evidence="7" type="primary">tatC</name>
    <name evidence="9" type="ORF">BJL86_1626</name>
</gene>
<dbReference type="HAMAP" id="MF_00902">
    <property type="entry name" value="TatC"/>
    <property type="match status" value="1"/>
</dbReference>
<feature type="compositionally biased region" description="Basic residues" evidence="8">
    <location>
        <begin position="25"/>
        <end position="34"/>
    </location>
</feature>
<organism evidence="9 10">
    <name type="scientific">Dietzia timorensis</name>
    <dbReference type="NCBI Taxonomy" id="499555"/>
    <lineage>
        <taxon>Bacteria</taxon>
        <taxon>Bacillati</taxon>
        <taxon>Actinomycetota</taxon>
        <taxon>Actinomycetes</taxon>
        <taxon>Mycobacteriales</taxon>
        <taxon>Dietziaceae</taxon>
        <taxon>Dietzia</taxon>
    </lineage>
</organism>
<evidence type="ECO:0000256" key="3">
    <source>
        <dbReference type="ARBA" id="ARBA00022927"/>
    </source>
</evidence>
<comment type="subcellular location">
    <subcellularLocation>
        <location evidence="7">Cell membrane</location>
        <topology evidence="7">Multi-pass membrane protein</topology>
    </subcellularLocation>
    <subcellularLocation>
        <location evidence="1">Membrane</location>
        <topology evidence="1">Multi-pass membrane protein</topology>
    </subcellularLocation>
</comment>
<evidence type="ECO:0000256" key="1">
    <source>
        <dbReference type="ARBA" id="ARBA00004141"/>
    </source>
</evidence>
<feature type="transmembrane region" description="Helical" evidence="7">
    <location>
        <begin position="124"/>
        <end position="147"/>
    </location>
</feature>
<keyword evidence="6 7" id="KW-0472">Membrane</keyword>
<dbReference type="PANTHER" id="PTHR30371:SF0">
    <property type="entry name" value="SEC-INDEPENDENT PROTEIN TRANSLOCASE PROTEIN TATC, CHLOROPLASTIC-RELATED"/>
    <property type="match status" value="1"/>
</dbReference>
<comment type="subunit">
    <text evidence="7">The Tat system comprises two distinct complexes: a TatABC complex, containing multiple copies of TatA, TatB and TatC subunits, and a separate TatA complex, containing only TatA subunits. Substrates initially bind to the TatABC complex, which probably triggers association of the separate TatA complex to form the active translocon.</text>
</comment>
<keyword evidence="7" id="KW-1003">Cell membrane</keyword>
<feature type="transmembrane region" description="Helical" evidence="7">
    <location>
        <begin position="54"/>
        <end position="74"/>
    </location>
</feature>